<reference evidence="2 3" key="1">
    <citation type="submission" date="2016-11" db="EMBL/GenBank/DDBJ databases">
        <authorList>
            <person name="Jaros S."/>
            <person name="Januszkiewicz K."/>
            <person name="Wedrychowicz H."/>
        </authorList>
    </citation>
    <scope>NUCLEOTIDE SEQUENCE [LARGE SCALE GENOMIC DNA]</scope>
    <source>
        <strain evidence="2 3">DSM 16917</strain>
    </source>
</reference>
<dbReference type="GO" id="GO:1904680">
    <property type="term" value="F:peptide transmembrane transporter activity"/>
    <property type="evidence" value="ECO:0007669"/>
    <property type="project" value="TreeGrafter"/>
</dbReference>
<dbReference type="Gene3D" id="3.40.190.10">
    <property type="entry name" value="Periplasmic binding protein-like II"/>
    <property type="match status" value="1"/>
</dbReference>
<dbReference type="PANTHER" id="PTHR30290">
    <property type="entry name" value="PERIPLASMIC BINDING COMPONENT OF ABC TRANSPORTER"/>
    <property type="match status" value="1"/>
</dbReference>
<dbReference type="STRING" id="299255.SAMN02745129_0047"/>
<dbReference type="CDD" id="cd08490">
    <property type="entry name" value="PBP2_NikA_DppA_OppA_like_3"/>
    <property type="match status" value="1"/>
</dbReference>
<evidence type="ECO:0000313" key="2">
    <source>
        <dbReference type="EMBL" id="SHI20866.1"/>
    </source>
</evidence>
<sequence>MNRLLLAALLALLLGWLLTNYRPLDRANTLLVSGPFEFTSQDLAKDGYLYTRMQVAETLVAVDAQGQAVPMLATDWQVNDNQWRFTLRQGVRFHNGQPLTAKQVKHSLDIALTKPGPLQQVPIEAIETDEQDLLVTLTAPYRPLPAVLAHYSTAILSADSYDADGQVIQLYATGPYQTARLAPPHKLETRRFEEYWGQAAAIEFVHYLTGHRAESRALQARTGDADLVYTLDPASLEQLGRSKGLSVHSESLPRTLLLKLNSAHRFLDHPDSRRAISLALDRTGIAEQVIRVPGSEANQLFPPSLSGWHQPDWPALEQDLDTARTLLAKQGWQMGPTGLLKRGSDRFELRLVTYADRPELTVLATAIQAQLRELGISVLISVDNASAIPSGHHDGSLEMALVARNYALVPDPLVVLQEDSASPMGSDWGPMGWHSPAMAHGLSRMAQSEDTSEYWALAEQVSELLMEELPLIPVAFYTQQISVNDRVKGFQFDPFELNYRLSEMRFKSD</sequence>
<dbReference type="RefSeq" id="WP_067661473.1">
    <property type="nucleotide sequence ID" value="NZ_FQXG01000010.1"/>
</dbReference>
<dbReference type="InterPro" id="IPR039424">
    <property type="entry name" value="SBP_5"/>
</dbReference>
<keyword evidence="3" id="KW-1185">Reference proteome</keyword>
<dbReference type="SUPFAM" id="SSF53850">
    <property type="entry name" value="Periplasmic binding protein-like II"/>
    <property type="match status" value="1"/>
</dbReference>
<proteinExistence type="predicted"/>
<dbReference type="EMBL" id="FQXG01000010">
    <property type="protein sequence ID" value="SHI20866.1"/>
    <property type="molecule type" value="Genomic_DNA"/>
</dbReference>
<evidence type="ECO:0000259" key="1">
    <source>
        <dbReference type="Pfam" id="PF00496"/>
    </source>
</evidence>
<dbReference type="Gene3D" id="3.10.105.10">
    <property type="entry name" value="Dipeptide-binding Protein, Domain 3"/>
    <property type="match status" value="1"/>
</dbReference>
<name>A0A1M5Z9D8_9GAMM</name>
<dbReference type="InterPro" id="IPR000914">
    <property type="entry name" value="SBP_5_dom"/>
</dbReference>
<dbReference type="PIRSF" id="PIRSF002741">
    <property type="entry name" value="MppA"/>
    <property type="match status" value="1"/>
</dbReference>
<dbReference type="GO" id="GO:0015833">
    <property type="term" value="P:peptide transport"/>
    <property type="evidence" value="ECO:0007669"/>
    <property type="project" value="TreeGrafter"/>
</dbReference>
<organism evidence="2 3">
    <name type="scientific">Ferrimonas marina</name>
    <dbReference type="NCBI Taxonomy" id="299255"/>
    <lineage>
        <taxon>Bacteria</taxon>
        <taxon>Pseudomonadati</taxon>
        <taxon>Pseudomonadota</taxon>
        <taxon>Gammaproteobacteria</taxon>
        <taxon>Alteromonadales</taxon>
        <taxon>Ferrimonadaceae</taxon>
        <taxon>Ferrimonas</taxon>
    </lineage>
</organism>
<dbReference type="Proteomes" id="UP000184268">
    <property type="component" value="Unassembled WGS sequence"/>
</dbReference>
<protein>
    <submittedName>
        <fullName evidence="2">Peptide/nickel transport system substrate-binding protein</fullName>
    </submittedName>
</protein>
<dbReference type="AlphaFoldDB" id="A0A1M5Z9D8"/>
<dbReference type="GO" id="GO:0043190">
    <property type="term" value="C:ATP-binding cassette (ABC) transporter complex"/>
    <property type="evidence" value="ECO:0007669"/>
    <property type="project" value="InterPro"/>
</dbReference>
<dbReference type="GO" id="GO:0030288">
    <property type="term" value="C:outer membrane-bounded periplasmic space"/>
    <property type="evidence" value="ECO:0007669"/>
    <property type="project" value="UniProtKB-ARBA"/>
</dbReference>
<gene>
    <name evidence="2" type="ORF">SAMN02745129_0047</name>
</gene>
<feature type="domain" description="Solute-binding protein family 5" evidence="1">
    <location>
        <begin position="68"/>
        <end position="415"/>
    </location>
</feature>
<dbReference type="OrthoDB" id="9801912at2"/>
<dbReference type="Pfam" id="PF00496">
    <property type="entry name" value="SBP_bac_5"/>
    <property type="match status" value="1"/>
</dbReference>
<dbReference type="PANTHER" id="PTHR30290:SF83">
    <property type="entry name" value="ABC TRANSPORTER SUBSTRATE-BINDING PROTEIN"/>
    <property type="match status" value="1"/>
</dbReference>
<accession>A0A1M5Z9D8</accession>
<dbReference type="InterPro" id="IPR030678">
    <property type="entry name" value="Peptide/Ni-bd"/>
</dbReference>
<evidence type="ECO:0000313" key="3">
    <source>
        <dbReference type="Proteomes" id="UP000184268"/>
    </source>
</evidence>